<keyword evidence="1" id="KW-0238">DNA-binding</keyword>
<organism evidence="4 5">
    <name type="scientific">Glycomyces buryatensis</name>
    <dbReference type="NCBI Taxonomy" id="2570927"/>
    <lineage>
        <taxon>Bacteria</taxon>
        <taxon>Bacillati</taxon>
        <taxon>Actinomycetota</taxon>
        <taxon>Actinomycetes</taxon>
        <taxon>Glycomycetales</taxon>
        <taxon>Glycomycetaceae</taxon>
        <taxon>Glycomyces</taxon>
    </lineage>
</organism>
<sequence>MNGRDMQKIMIGYLRRSKVNKKRPEIDAHGIEAQRGVITREARHRGWTLIWAPVDDGRTGANVNRPGLVWALNELRHGRAHGLIVSKLDRLSRSVADFGTIVQKSRDEGWSIALLDLGVDTSTPNGELVAGIIVQIAQWERRIISERTTEALQAARESGTRLGRPRAVSDHTIGRILDLRGSGATLKAIADTLNLDGVPTAHGGKEWRSSTIRGVLARNR</sequence>
<dbReference type="AlphaFoldDB" id="A0A4S8QDS4"/>
<keyword evidence="2" id="KW-0233">DNA recombination</keyword>
<dbReference type="EMBL" id="STGY01000019">
    <property type="protein sequence ID" value="THV42713.1"/>
    <property type="molecule type" value="Genomic_DNA"/>
</dbReference>
<evidence type="ECO:0000313" key="5">
    <source>
        <dbReference type="Proteomes" id="UP000308760"/>
    </source>
</evidence>
<dbReference type="SMART" id="SM00857">
    <property type="entry name" value="Resolvase"/>
    <property type="match status" value="1"/>
</dbReference>
<dbReference type="SUPFAM" id="SSF53041">
    <property type="entry name" value="Resolvase-like"/>
    <property type="match status" value="1"/>
</dbReference>
<proteinExistence type="predicted"/>
<comment type="caution">
    <text evidence="4">The sequence shown here is derived from an EMBL/GenBank/DDBJ whole genome shotgun (WGS) entry which is preliminary data.</text>
</comment>
<name>A0A4S8QDS4_9ACTN</name>
<feature type="domain" description="Resolvase/invertase-type recombinase catalytic" evidence="3">
    <location>
        <begin position="9"/>
        <end position="159"/>
    </location>
</feature>
<dbReference type="OrthoDB" id="3621759at2"/>
<dbReference type="GO" id="GO:0003677">
    <property type="term" value="F:DNA binding"/>
    <property type="evidence" value="ECO:0007669"/>
    <property type="project" value="UniProtKB-KW"/>
</dbReference>
<dbReference type="CDD" id="cd00338">
    <property type="entry name" value="Ser_Recombinase"/>
    <property type="match status" value="1"/>
</dbReference>
<dbReference type="Proteomes" id="UP000308760">
    <property type="component" value="Unassembled WGS sequence"/>
</dbReference>
<evidence type="ECO:0000313" key="4">
    <source>
        <dbReference type="EMBL" id="THV42713.1"/>
    </source>
</evidence>
<evidence type="ECO:0000256" key="1">
    <source>
        <dbReference type="ARBA" id="ARBA00023125"/>
    </source>
</evidence>
<keyword evidence="5" id="KW-1185">Reference proteome</keyword>
<dbReference type="Gene3D" id="3.40.50.1390">
    <property type="entry name" value="Resolvase, N-terminal catalytic domain"/>
    <property type="match status" value="1"/>
</dbReference>
<gene>
    <name evidence="4" type="ORF">FAB82_04830</name>
</gene>
<dbReference type="InterPro" id="IPR006119">
    <property type="entry name" value="Resolv_N"/>
</dbReference>
<dbReference type="GO" id="GO:0000150">
    <property type="term" value="F:DNA strand exchange activity"/>
    <property type="evidence" value="ECO:0007669"/>
    <property type="project" value="InterPro"/>
</dbReference>
<dbReference type="PANTHER" id="PTHR30461:SF2">
    <property type="entry name" value="SERINE RECOMBINASE PINE-RELATED"/>
    <property type="match status" value="1"/>
</dbReference>
<dbReference type="InterPro" id="IPR036162">
    <property type="entry name" value="Resolvase-like_N_sf"/>
</dbReference>
<reference evidence="4 5" key="2">
    <citation type="submission" date="2019-05" db="EMBL/GenBank/DDBJ databases">
        <title>Glycomyces buryatensis sp. nov.</title>
        <authorList>
            <person name="Nikitina E."/>
        </authorList>
    </citation>
    <scope>NUCLEOTIDE SEQUENCE [LARGE SCALE GENOMIC DNA]</scope>
    <source>
        <strain evidence="4 5">18</strain>
    </source>
</reference>
<reference evidence="5" key="1">
    <citation type="submission" date="2019-04" db="EMBL/GenBank/DDBJ databases">
        <title>Nocardioides xinjiangensis sp. nov.</title>
        <authorList>
            <person name="Liu S."/>
        </authorList>
    </citation>
    <scope>NUCLEOTIDE SEQUENCE [LARGE SCALE GENOMIC DNA]</scope>
    <source>
        <strain evidence="5">18</strain>
    </source>
</reference>
<dbReference type="PROSITE" id="PS51736">
    <property type="entry name" value="RECOMBINASES_3"/>
    <property type="match status" value="1"/>
</dbReference>
<dbReference type="InterPro" id="IPR050639">
    <property type="entry name" value="SSR_resolvase"/>
</dbReference>
<protein>
    <submittedName>
        <fullName evidence="4">Resolvase</fullName>
    </submittedName>
</protein>
<dbReference type="Pfam" id="PF07508">
    <property type="entry name" value="Recombinase"/>
    <property type="match status" value="1"/>
</dbReference>
<dbReference type="Pfam" id="PF00239">
    <property type="entry name" value="Resolvase"/>
    <property type="match status" value="1"/>
</dbReference>
<evidence type="ECO:0000256" key="2">
    <source>
        <dbReference type="ARBA" id="ARBA00023172"/>
    </source>
</evidence>
<accession>A0A4S8QDS4</accession>
<evidence type="ECO:0000259" key="3">
    <source>
        <dbReference type="PROSITE" id="PS51736"/>
    </source>
</evidence>
<dbReference type="PANTHER" id="PTHR30461">
    <property type="entry name" value="DNA-INVERTASE FROM LAMBDOID PROPHAGE"/>
    <property type="match status" value="1"/>
</dbReference>
<dbReference type="InterPro" id="IPR011109">
    <property type="entry name" value="DNA_bind_recombinase_dom"/>
</dbReference>